<dbReference type="Proteomes" id="UP000249135">
    <property type="component" value="Unassembled WGS sequence"/>
</dbReference>
<dbReference type="Pfam" id="PF09828">
    <property type="entry name" value="ChrB_C"/>
    <property type="match status" value="1"/>
</dbReference>
<evidence type="ECO:0000313" key="4">
    <source>
        <dbReference type="EMBL" id="PZQ77068.1"/>
    </source>
</evidence>
<dbReference type="InterPro" id="IPR018634">
    <property type="entry name" value="ChrB_C"/>
</dbReference>
<protein>
    <recommendedName>
        <fullName evidence="6">Chromate resistance protein</fullName>
    </recommendedName>
</protein>
<dbReference type="InterPro" id="IPR046858">
    <property type="entry name" value="ChrB_N"/>
</dbReference>
<evidence type="ECO:0000256" key="1">
    <source>
        <dbReference type="SAM" id="MobiDB-lite"/>
    </source>
</evidence>
<dbReference type="EMBL" id="QFPP01000032">
    <property type="protein sequence ID" value="PZQ77068.1"/>
    <property type="molecule type" value="Genomic_DNA"/>
</dbReference>
<evidence type="ECO:0000313" key="5">
    <source>
        <dbReference type="Proteomes" id="UP000249135"/>
    </source>
</evidence>
<dbReference type="Pfam" id="PF20229">
    <property type="entry name" value="ChrB_N"/>
    <property type="match status" value="1"/>
</dbReference>
<name>A0A2W5QIN0_VARPD</name>
<feature type="domain" description="ChrB N-terminal" evidence="3">
    <location>
        <begin position="19"/>
        <end position="127"/>
    </location>
</feature>
<dbReference type="AlphaFoldDB" id="A0A2W5QIN0"/>
<feature type="domain" description="ChrB C-terminal" evidence="2">
    <location>
        <begin position="181"/>
        <end position="308"/>
    </location>
</feature>
<evidence type="ECO:0000259" key="3">
    <source>
        <dbReference type="Pfam" id="PF20229"/>
    </source>
</evidence>
<gene>
    <name evidence="4" type="ORF">DI563_05085</name>
</gene>
<organism evidence="4 5">
    <name type="scientific">Variovorax paradoxus</name>
    <dbReference type="NCBI Taxonomy" id="34073"/>
    <lineage>
        <taxon>Bacteria</taxon>
        <taxon>Pseudomonadati</taxon>
        <taxon>Pseudomonadota</taxon>
        <taxon>Betaproteobacteria</taxon>
        <taxon>Burkholderiales</taxon>
        <taxon>Comamonadaceae</taxon>
        <taxon>Variovorax</taxon>
    </lineage>
</organism>
<reference evidence="4 5" key="1">
    <citation type="submission" date="2017-08" db="EMBL/GenBank/DDBJ databases">
        <title>Infants hospitalized years apart are colonized by the same room-sourced microbial strains.</title>
        <authorList>
            <person name="Brooks B."/>
            <person name="Olm M.R."/>
            <person name="Firek B.A."/>
            <person name="Baker R."/>
            <person name="Thomas B.C."/>
            <person name="Morowitz M.J."/>
            <person name="Banfield J.F."/>
        </authorList>
    </citation>
    <scope>NUCLEOTIDE SEQUENCE [LARGE SCALE GENOMIC DNA]</scope>
    <source>
        <strain evidence="4">S2_005_003_R2_41</strain>
    </source>
</reference>
<feature type="region of interest" description="Disordered" evidence="1">
    <location>
        <begin position="153"/>
        <end position="180"/>
    </location>
</feature>
<proteinExistence type="predicted"/>
<accession>A0A2W5QIN0</accession>
<evidence type="ECO:0008006" key="6">
    <source>
        <dbReference type="Google" id="ProtNLM"/>
    </source>
</evidence>
<comment type="caution">
    <text evidence="4">The sequence shown here is derived from an EMBL/GenBank/DDBJ whole genome shotgun (WGS) entry which is preliminary data.</text>
</comment>
<evidence type="ECO:0000259" key="2">
    <source>
        <dbReference type="Pfam" id="PF09828"/>
    </source>
</evidence>
<sequence length="317" mass="34935">MTDWLLLTATLPTSPSALRVRVWRALKATGAGTLREGVYLLPTKALTAPDLWDLEATIGKAGAAAHMLAFHARDEAQDQQFRSLFDRSGEFADLLQSIKEIRASIRTSTEVQLRKALRALEQRLQSIQAIDFFPTSESVKVADALARLRRDAEGHYSPGEPAPSSGAIARRGAADHQGRKWATRRRPWVDRLATAWLIMRFIDRKPTFVWLSNPSKVPKDALGFDFDGATFTHVGGQVTFQVTAQSFGLTEDVALERLGQLVHYIDVGGTPVEEAAGVELAVRGLQAQYADDDELLAAAVTLFDSLYVGFKVCDEQR</sequence>